<evidence type="ECO:0000313" key="6">
    <source>
        <dbReference type="Proteomes" id="UP000236151"/>
    </source>
</evidence>
<dbReference type="PANTHER" id="PTHR30146:SF109">
    <property type="entry name" value="HTH-TYPE TRANSCRIPTIONAL REGULATOR GALS"/>
    <property type="match status" value="1"/>
</dbReference>
<feature type="domain" description="HTH gntR-type" evidence="4">
    <location>
        <begin position="1"/>
        <end position="69"/>
    </location>
</feature>
<accession>A0A2K2FFF9</accession>
<dbReference type="InterPro" id="IPR028082">
    <property type="entry name" value="Peripla_BP_I"/>
</dbReference>
<dbReference type="InterPro" id="IPR046335">
    <property type="entry name" value="LacI/GalR-like_sensor"/>
</dbReference>
<dbReference type="KEGG" id="cthd:CDO33_09710"/>
<evidence type="ECO:0000259" key="4">
    <source>
        <dbReference type="PROSITE" id="PS50949"/>
    </source>
</evidence>
<dbReference type="RefSeq" id="WP_103082184.1">
    <property type="nucleotide sequence ID" value="NZ_CP021850.1"/>
</dbReference>
<dbReference type="SUPFAM" id="SSF53822">
    <property type="entry name" value="Periplasmic binding protein-like I"/>
    <property type="match status" value="1"/>
</dbReference>
<protein>
    <recommendedName>
        <fullName evidence="4">HTH gntR-type domain-containing protein</fullName>
    </recommendedName>
</protein>
<evidence type="ECO:0000256" key="1">
    <source>
        <dbReference type="ARBA" id="ARBA00023015"/>
    </source>
</evidence>
<organism evidence="5 6">
    <name type="scientific">Clostridium thermosuccinogenes</name>
    <dbReference type="NCBI Taxonomy" id="84032"/>
    <lineage>
        <taxon>Bacteria</taxon>
        <taxon>Bacillati</taxon>
        <taxon>Bacillota</taxon>
        <taxon>Clostridia</taxon>
        <taxon>Eubacteriales</taxon>
        <taxon>Clostridiaceae</taxon>
        <taxon>Clostridium</taxon>
    </lineage>
</organism>
<keyword evidence="3" id="KW-0804">Transcription</keyword>
<keyword evidence="1" id="KW-0805">Transcription regulation</keyword>
<gene>
    <name evidence="5" type="ORF">CDQ84_13115</name>
</gene>
<dbReference type="InterPro" id="IPR036388">
    <property type="entry name" value="WH-like_DNA-bd_sf"/>
</dbReference>
<dbReference type="Gene3D" id="1.10.10.10">
    <property type="entry name" value="Winged helix-like DNA-binding domain superfamily/Winged helix DNA-binding domain"/>
    <property type="match status" value="1"/>
</dbReference>
<dbReference type="InterPro" id="IPR036390">
    <property type="entry name" value="WH_DNA-bd_sf"/>
</dbReference>
<sequence length="352" mass="40168">MHKYDVVKNYILSKIKSEEYLPDQRLPKDDEISELLGVSTITVRKAMGELVNENIIYRVRGRGSFVKGKPSIRNSSSQNLVTFLLSTNDANDSSYIRIIIGIRRYLSQVGYSLIVENPGEDPARERQAIDKYLDSGVAGYIIYPSNPELSVENFRYLKDKNIPFVTMDRYAKYFPTNTVVCNNHDGAFSAVEHLISLGHKKIGFISEKFYLSSEKERFEGYTDALHYASLEVDDELLFLEPKVDYDRLIKAVKTRKITALFCVNDRRGLEVINAFTERGIRIPQDVSIMGFDDYEASKLSPVPLSTVKQHFEEVGYWAAKMLLKTIENPNLQFSKMMIGCQLVIRKSTAPLV</sequence>
<keyword evidence="2" id="KW-0238">DNA-binding</keyword>
<dbReference type="Pfam" id="PF00392">
    <property type="entry name" value="GntR"/>
    <property type="match status" value="1"/>
</dbReference>
<dbReference type="EMBL" id="NIOJ01000036">
    <property type="protein sequence ID" value="PNT97516.1"/>
    <property type="molecule type" value="Genomic_DNA"/>
</dbReference>
<comment type="caution">
    <text evidence="5">The sequence shown here is derived from an EMBL/GenBank/DDBJ whole genome shotgun (WGS) entry which is preliminary data.</text>
</comment>
<evidence type="ECO:0000313" key="5">
    <source>
        <dbReference type="EMBL" id="PNT97516.1"/>
    </source>
</evidence>
<reference evidence="5 6" key="1">
    <citation type="submission" date="2017-06" db="EMBL/GenBank/DDBJ databases">
        <title>Investigating the central metabolism of Clostridium thermosuccinogenes.</title>
        <authorList>
            <person name="Koendjbiharie J.G."/>
            <person name="van Kranenburg R."/>
        </authorList>
    </citation>
    <scope>NUCLEOTIDE SEQUENCE [LARGE SCALE GENOMIC DNA]</scope>
    <source>
        <strain evidence="5 6">DSM 5806</strain>
    </source>
</reference>
<dbReference type="GO" id="GO:0000976">
    <property type="term" value="F:transcription cis-regulatory region binding"/>
    <property type="evidence" value="ECO:0007669"/>
    <property type="project" value="TreeGrafter"/>
</dbReference>
<name>A0A2K2FFF9_9CLOT</name>
<evidence type="ECO:0000256" key="2">
    <source>
        <dbReference type="ARBA" id="ARBA00023125"/>
    </source>
</evidence>
<dbReference type="CDD" id="cd06267">
    <property type="entry name" value="PBP1_LacI_sugar_binding-like"/>
    <property type="match status" value="1"/>
</dbReference>
<dbReference type="InterPro" id="IPR000524">
    <property type="entry name" value="Tscrpt_reg_HTH_GntR"/>
</dbReference>
<dbReference type="Proteomes" id="UP000236151">
    <property type="component" value="Unassembled WGS sequence"/>
</dbReference>
<keyword evidence="6" id="KW-1185">Reference proteome</keyword>
<dbReference type="CDD" id="cd07377">
    <property type="entry name" value="WHTH_GntR"/>
    <property type="match status" value="1"/>
</dbReference>
<dbReference type="Gene3D" id="3.40.50.2300">
    <property type="match status" value="2"/>
</dbReference>
<proteinExistence type="predicted"/>
<dbReference type="AlphaFoldDB" id="A0A2K2FFF9"/>
<dbReference type="GO" id="GO:0003700">
    <property type="term" value="F:DNA-binding transcription factor activity"/>
    <property type="evidence" value="ECO:0007669"/>
    <property type="project" value="InterPro"/>
</dbReference>
<dbReference type="PANTHER" id="PTHR30146">
    <property type="entry name" value="LACI-RELATED TRANSCRIPTIONAL REPRESSOR"/>
    <property type="match status" value="1"/>
</dbReference>
<dbReference type="SUPFAM" id="SSF46785">
    <property type="entry name" value="Winged helix' DNA-binding domain"/>
    <property type="match status" value="1"/>
</dbReference>
<dbReference type="SMART" id="SM00345">
    <property type="entry name" value="HTH_GNTR"/>
    <property type="match status" value="1"/>
</dbReference>
<evidence type="ECO:0000256" key="3">
    <source>
        <dbReference type="ARBA" id="ARBA00023163"/>
    </source>
</evidence>
<dbReference type="Pfam" id="PF13377">
    <property type="entry name" value="Peripla_BP_3"/>
    <property type="match status" value="1"/>
</dbReference>
<dbReference type="PROSITE" id="PS50949">
    <property type="entry name" value="HTH_GNTR"/>
    <property type="match status" value="1"/>
</dbReference>
<dbReference type="OrthoDB" id="46236at2"/>